<sequence>MQGKSIRLLSRTYYKRPMVRTKGKKRMRRDPGGASMGKCSVVCVHCLLPDMKCPLCNVLHYGYVLKKGFIQLKYLYTNALSIDNKQEELEIMVESKSSHKRAENLWEASPSQAVILMGDFNHTDVYWVLDEPTRGEVLLDLVLTSANELIKEVTNRGSLGCSDFAILRNRDLNFSKLILGCEL</sequence>
<evidence type="ECO:0000313" key="1">
    <source>
        <dbReference type="EMBL" id="RMC13997.1"/>
    </source>
</evidence>
<dbReference type="OrthoDB" id="10569865at2759"/>
<organism evidence="1 2">
    <name type="scientific">Hirundo rustica rustica</name>
    <dbReference type="NCBI Taxonomy" id="333673"/>
    <lineage>
        <taxon>Eukaryota</taxon>
        <taxon>Metazoa</taxon>
        <taxon>Chordata</taxon>
        <taxon>Craniata</taxon>
        <taxon>Vertebrata</taxon>
        <taxon>Euteleostomi</taxon>
        <taxon>Archelosauria</taxon>
        <taxon>Archosauria</taxon>
        <taxon>Dinosauria</taxon>
        <taxon>Saurischia</taxon>
        <taxon>Theropoda</taxon>
        <taxon>Coelurosauria</taxon>
        <taxon>Aves</taxon>
        <taxon>Neognathae</taxon>
        <taxon>Neoaves</taxon>
        <taxon>Telluraves</taxon>
        <taxon>Australaves</taxon>
        <taxon>Passeriformes</taxon>
        <taxon>Sylvioidea</taxon>
        <taxon>Hirundinidae</taxon>
        <taxon>Hirundo</taxon>
    </lineage>
</organism>
<reference evidence="1 2" key="1">
    <citation type="submission" date="2018-07" db="EMBL/GenBank/DDBJ databases">
        <title>A high quality draft genome assembly of the barn swallow (H. rustica rustica).</title>
        <authorList>
            <person name="Formenti G."/>
            <person name="Chiara M."/>
            <person name="Poveda L."/>
            <person name="Francoijs K.-J."/>
            <person name="Bonisoli-Alquati A."/>
            <person name="Canova L."/>
            <person name="Gianfranceschi L."/>
            <person name="Horner D.S."/>
            <person name="Saino N."/>
        </authorList>
    </citation>
    <scope>NUCLEOTIDE SEQUENCE [LARGE SCALE GENOMIC DNA]</scope>
    <source>
        <strain evidence="1">Chelidonia</strain>
        <tissue evidence="1">Blood</tissue>
    </source>
</reference>
<evidence type="ECO:0000313" key="2">
    <source>
        <dbReference type="Proteomes" id="UP000269221"/>
    </source>
</evidence>
<dbReference type="AlphaFoldDB" id="A0A3M0L3Q6"/>
<comment type="caution">
    <text evidence="1">The sequence shown here is derived from an EMBL/GenBank/DDBJ whole genome shotgun (WGS) entry which is preliminary data.</text>
</comment>
<dbReference type="EMBL" id="QRBI01000105">
    <property type="protein sequence ID" value="RMC13997.1"/>
    <property type="molecule type" value="Genomic_DNA"/>
</dbReference>
<protein>
    <recommendedName>
        <fullName evidence="3">Endonuclease/exonuclease/phosphatase domain-containing protein</fullName>
    </recommendedName>
</protein>
<keyword evidence="2" id="KW-1185">Reference proteome</keyword>
<dbReference type="Proteomes" id="UP000269221">
    <property type="component" value="Unassembled WGS sequence"/>
</dbReference>
<evidence type="ECO:0008006" key="3">
    <source>
        <dbReference type="Google" id="ProtNLM"/>
    </source>
</evidence>
<gene>
    <name evidence="1" type="ORF">DUI87_09081</name>
</gene>
<proteinExistence type="predicted"/>
<accession>A0A3M0L3Q6</accession>
<name>A0A3M0L3Q6_HIRRU</name>